<dbReference type="SUPFAM" id="SSF52980">
    <property type="entry name" value="Restriction endonuclease-like"/>
    <property type="match status" value="1"/>
</dbReference>
<dbReference type="PANTHER" id="PTHR30015">
    <property type="entry name" value="MRR RESTRICTION SYSTEM PROTEIN"/>
    <property type="match status" value="1"/>
</dbReference>
<gene>
    <name evidence="3" type="ORF">J2S25_001093</name>
</gene>
<organism evidence="3 4">
    <name type="scientific">Mesobacillus stamsii</name>
    <dbReference type="NCBI Taxonomy" id="225347"/>
    <lineage>
        <taxon>Bacteria</taxon>
        <taxon>Bacillati</taxon>
        <taxon>Bacillota</taxon>
        <taxon>Bacilli</taxon>
        <taxon>Bacillales</taxon>
        <taxon>Bacillaceae</taxon>
        <taxon>Mesobacillus</taxon>
    </lineage>
</organism>
<dbReference type="Proteomes" id="UP001242313">
    <property type="component" value="Unassembled WGS sequence"/>
</dbReference>
<dbReference type="RefSeq" id="WP_307191451.1">
    <property type="nucleotide sequence ID" value="NZ_JAUSUN010000005.1"/>
</dbReference>
<protein>
    <submittedName>
        <fullName evidence="3">Restriction system protein</fullName>
    </submittedName>
</protein>
<keyword evidence="4" id="KW-1185">Reference proteome</keyword>
<feature type="domain" description="Restriction endonuclease type IV Mrr" evidence="2">
    <location>
        <begin position="97"/>
        <end position="195"/>
    </location>
</feature>
<evidence type="ECO:0000313" key="4">
    <source>
        <dbReference type="Proteomes" id="UP001242313"/>
    </source>
</evidence>
<dbReference type="Pfam" id="PF04471">
    <property type="entry name" value="Mrr_cat"/>
    <property type="match status" value="1"/>
</dbReference>
<accession>A0ABU0FSM8</accession>
<keyword evidence="1" id="KW-0812">Transmembrane</keyword>
<dbReference type="InterPro" id="IPR007560">
    <property type="entry name" value="Restrct_endonuc_IV_Mrr"/>
</dbReference>
<sequence>MIKQQRDTLINFIRFIFFSIGLPVWYFYLSDLWWMLFVIVILAGIVPDILLSGIPVRTNKKNQAKKSIKTKRKENSKYIRNNGKVRDINTLLLIPFDQMNGHEFEKVVAEYYKLKYKSAIQTPPSKDSGVDIIYTDSDGFRVAVQVKHKVKSGKPVDAQEIYKINGAKRNHKCNLAEFVSSTGYTKDALQYTDQMKINTHGAYWVNNDLKKWKEKEAKLRKLS</sequence>
<evidence type="ECO:0000313" key="3">
    <source>
        <dbReference type="EMBL" id="MDQ0412911.1"/>
    </source>
</evidence>
<dbReference type="InterPro" id="IPR011856">
    <property type="entry name" value="tRNA_endonuc-like_dom_sf"/>
</dbReference>
<keyword evidence="1" id="KW-0472">Membrane</keyword>
<keyword evidence="1" id="KW-1133">Transmembrane helix</keyword>
<reference evidence="3 4" key="1">
    <citation type="submission" date="2023-07" db="EMBL/GenBank/DDBJ databases">
        <title>Genomic Encyclopedia of Type Strains, Phase IV (KMG-IV): sequencing the most valuable type-strain genomes for metagenomic binning, comparative biology and taxonomic classification.</title>
        <authorList>
            <person name="Goeker M."/>
        </authorList>
    </citation>
    <scope>NUCLEOTIDE SEQUENCE [LARGE SCALE GENOMIC DNA]</scope>
    <source>
        <strain evidence="3 4">DSM 19598</strain>
    </source>
</reference>
<feature type="transmembrane region" description="Helical" evidence="1">
    <location>
        <begin position="34"/>
        <end position="56"/>
    </location>
</feature>
<dbReference type="InterPro" id="IPR011335">
    <property type="entry name" value="Restrct_endonuc-II-like"/>
</dbReference>
<dbReference type="EMBL" id="JAUSUN010000005">
    <property type="protein sequence ID" value="MDQ0412911.1"/>
    <property type="molecule type" value="Genomic_DNA"/>
</dbReference>
<dbReference type="Gene3D" id="3.40.1350.10">
    <property type="match status" value="1"/>
</dbReference>
<evidence type="ECO:0000256" key="1">
    <source>
        <dbReference type="SAM" id="Phobius"/>
    </source>
</evidence>
<proteinExistence type="predicted"/>
<name>A0ABU0FSM8_9BACI</name>
<dbReference type="PANTHER" id="PTHR30015:SF7">
    <property type="entry name" value="TYPE IV METHYL-DIRECTED RESTRICTION ENZYME ECOKMRR"/>
    <property type="match status" value="1"/>
</dbReference>
<dbReference type="InterPro" id="IPR052906">
    <property type="entry name" value="Type_IV_Methyl-Rstrct_Enzyme"/>
</dbReference>
<comment type="caution">
    <text evidence="3">The sequence shown here is derived from an EMBL/GenBank/DDBJ whole genome shotgun (WGS) entry which is preliminary data.</text>
</comment>
<evidence type="ECO:0000259" key="2">
    <source>
        <dbReference type="Pfam" id="PF04471"/>
    </source>
</evidence>
<feature type="transmembrane region" description="Helical" evidence="1">
    <location>
        <begin position="12"/>
        <end position="28"/>
    </location>
</feature>